<keyword evidence="1" id="KW-0472">Membrane</keyword>
<name>A0A8D8QLQ4_9HEMI</name>
<sequence length="109" mass="12594">MIYICCYNEGVYIMSNSVNHLIIVLPHEQVHLTQANLIVYFGITPVGHIFDKNRLRPSSLINYVMNLFRLILILPFGYGDIFWNFYDASGLDYFHIFINDGFGCSCDFG</sequence>
<evidence type="ECO:0000313" key="2">
    <source>
        <dbReference type="EMBL" id="CAG6633477.1"/>
    </source>
</evidence>
<keyword evidence="1" id="KW-1133">Transmembrane helix</keyword>
<reference evidence="2" key="1">
    <citation type="submission" date="2021-05" db="EMBL/GenBank/DDBJ databases">
        <authorList>
            <person name="Alioto T."/>
            <person name="Alioto T."/>
            <person name="Gomez Garrido J."/>
        </authorList>
    </citation>
    <scope>NUCLEOTIDE SEQUENCE</scope>
</reference>
<accession>A0A8D8QLQ4</accession>
<proteinExistence type="predicted"/>
<dbReference type="EMBL" id="HBUF01082742">
    <property type="protein sequence ID" value="CAG6633477.1"/>
    <property type="molecule type" value="Transcribed_RNA"/>
</dbReference>
<evidence type="ECO:0000256" key="1">
    <source>
        <dbReference type="SAM" id="Phobius"/>
    </source>
</evidence>
<keyword evidence="1" id="KW-0812">Transmembrane</keyword>
<dbReference type="AlphaFoldDB" id="A0A8D8QLQ4"/>
<organism evidence="2">
    <name type="scientific">Cacopsylla melanoneura</name>
    <dbReference type="NCBI Taxonomy" id="428564"/>
    <lineage>
        <taxon>Eukaryota</taxon>
        <taxon>Metazoa</taxon>
        <taxon>Ecdysozoa</taxon>
        <taxon>Arthropoda</taxon>
        <taxon>Hexapoda</taxon>
        <taxon>Insecta</taxon>
        <taxon>Pterygota</taxon>
        <taxon>Neoptera</taxon>
        <taxon>Paraneoptera</taxon>
        <taxon>Hemiptera</taxon>
        <taxon>Sternorrhyncha</taxon>
        <taxon>Psylloidea</taxon>
        <taxon>Psyllidae</taxon>
        <taxon>Psyllinae</taxon>
        <taxon>Cacopsylla</taxon>
    </lineage>
</organism>
<feature type="transmembrane region" description="Helical" evidence="1">
    <location>
        <begin position="60"/>
        <end position="78"/>
    </location>
</feature>
<protein>
    <submittedName>
        <fullName evidence="2">Uncharacterized protein</fullName>
    </submittedName>
</protein>